<keyword evidence="1 2" id="KW-0694">RNA-binding</keyword>
<feature type="domain" description="RRM" evidence="5">
    <location>
        <begin position="490"/>
        <end position="562"/>
    </location>
</feature>
<feature type="region of interest" description="Disordered" evidence="4">
    <location>
        <begin position="260"/>
        <end position="280"/>
    </location>
</feature>
<dbReference type="InterPro" id="IPR006569">
    <property type="entry name" value="CID_dom"/>
</dbReference>
<dbReference type="GO" id="GO:0005634">
    <property type="term" value="C:nucleus"/>
    <property type="evidence" value="ECO:0007669"/>
    <property type="project" value="TreeGrafter"/>
</dbReference>
<evidence type="ECO:0000259" key="6">
    <source>
        <dbReference type="PROSITE" id="PS51391"/>
    </source>
</evidence>
<feature type="compositionally biased region" description="Basic and acidic residues" evidence="4">
    <location>
        <begin position="938"/>
        <end position="999"/>
    </location>
</feature>
<dbReference type="PANTHER" id="PTHR23140:SF4">
    <property type="entry name" value="PROTEIN CBR-NRD-1"/>
    <property type="match status" value="1"/>
</dbReference>
<feature type="compositionally biased region" description="Basic and acidic residues" evidence="4">
    <location>
        <begin position="869"/>
        <end position="931"/>
    </location>
</feature>
<dbReference type="GO" id="GO:0003723">
    <property type="term" value="F:RNA binding"/>
    <property type="evidence" value="ECO:0007669"/>
    <property type="project" value="UniProtKB-UniRule"/>
</dbReference>
<dbReference type="CDD" id="cd12227">
    <property type="entry name" value="RRM_SCAF4_SCAF8"/>
    <property type="match status" value="1"/>
</dbReference>
<feature type="compositionally biased region" description="Low complexity" evidence="4">
    <location>
        <begin position="406"/>
        <end position="417"/>
    </location>
</feature>
<dbReference type="SMART" id="SM00582">
    <property type="entry name" value="RPR"/>
    <property type="match status" value="1"/>
</dbReference>
<proteinExistence type="predicted"/>
<organism evidence="7">
    <name type="scientific">Menopon gallinae</name>
    <name type="common">poultry shaft louse</name>
    <dbReference type="NCBI Taxonomy" id="328185"/>
    <lineage>
        <taxon>Eukaryota</taxon>
        <taxon>Metazoa</taxon>
        <taxon>Ecdysozoa</taxon>
        <taxon>Arthropoda</taxon>
        <taxon>Hexapoda</taxon>
        <taxon>Insecta</taxon>
        <taxon>Pterygota</taxon>
        <taxon>Neoptera</taxon>
        <taxon>Paraneoptera</taxon>
        <taxon>Psocodea</taxon>
        <taxon>Troctomorpha</taxon>
        <taxon>Phthiraptera</taxon>
        <taxon>Amblycera</taxon>
        <taxon>Menoponidae</taxon>
        <taxon>Menopon</taxon>
    </lineage>
</organism>
<comment type="caution">
    <text evidence="7">The sequence shown here is derived from an EMBL/GenBank/DDBJ whole genome shotgun (WGS) entry which is preliminary data.</text>
</comment>
<feature type="coiled-coil region" evidence="3">
    <location>
        <begin position="294"/>
        <end position="336"/>
    </location>
</feature>
<feature type="compositionally biased region" description="Basic and acidic residues" evidence="4">
    <location>
        <begin position="458"/>
        <end position="470"/>
    </location>
</feature>
<evidence type="ECO:0000256" key="1">
    <source>
        <dbReference type="ARBA" id="ARBA00022884"/>
    </source>
</evidence>
<feature type="domain" description="CID" evidence="6">
    <location>
        <begin position="1"/>
        <end position="139"/>
    </location>
</feature>
<accession>A0AAW2I2L7</accession>
<feature type="region of interest" description="Disordered" evidence="4">
    <location>
        <begin position="1240"/>
        <end position="1418"/>
    </location>
</feature>
<feature type="region of interest" description="Disordered" evidence="4">
    <location>
        <begin position="683"/>
        <end position="709"/>
    </location>
</feature>
<dbReference type="InterPro" id="IPR000504">
    <property type="entry name" value="RRM_dom"/>
</dbReference>
<feature type="compositionally biased region" description="Basic residues" evidence="4">
    <location>
        <begin position="418"/>
        <end position="457"/>
    </location>
</feature>
<protein>
    <submittedName>
        <fullName evidence="7">Uncharacterized protein</fullName>
    </submittedName>
</protein>
<dbReference type="InterPro" id="IPR008942">
    <property type="entry name" value="ENTH_VHS"/>
</dbReference>
<dbReference type="Gene3D" id="1.25.40.90">
    <property type="match status" value="1"/>
</dbReference>
<sequence length="1418" mass="159237">MDAVKAFNAELSALYEVKPPISKAKMSSITRSAIKAIKFYKHVVQSVEKFIQKCKPEYKVPGLYVIDSIVRQSRHQFGPDKDLFAPRFAKNMQNTFANLFSCPPEDKGKIIRVLNLWQKNSVFTPDVIQPLFDQLADPNNPIHRETVTASNGLTATGDRTSPSNISKGSGIAAVNKSAAGLPADSNAPHWLKSQLDATNKAIMELTSSSAQQAKASGNSGLDLLQQIQQLQQFILSQTTQKQERTQSEQVVFDKKLLDFDYDDDDEENPSPHQQTNNADNFNSILQNPEILRQLTALQQQMSQHQLRQQQLEIEEKMRKLKEMKQQEEEFDKHLAQTVPKLPFASECDLKQYQEPAVTTTLPDLSVPPPGYPKQPHRDETHDSEVECIDDESNDRERNVEVINLLDRSPSSSPSQTSSRRRHSRSRSRDRRRSRRSRSRSRSRTRSPRSKRKRRTRSRSRDRVYDSEKDRERRKKGLPPIKRNHLSVCSTTLWVGHLSKLVQQEELSDTFGEFGDIVSIDVIPPRGCAFICMNRRQDAARALTRLKDYKLHGKNIMLAWAPGKGVKGRDYKDYWEIDLGVSYIPWSRLSKKTDFVALEEGGALDEDTMPDSLKETILEQLQKRKDELQAGNKLINFNAVEDMPATPSYIPLPEGIPAPPVPPVLAATLPGVMTVPPPILGASNSPAAPNIDTSQPPPNMSPNSKAAGGLGVLSGPSLTLPQLGPRIPVMAKPGIMMPPFSFTSLPPPLGIGVPNMMGNLPIGVPPPTMQGLLMQQQMMAAIPTTAASAFPPGTMLPPMSVSGGPNMRDKVSGMPLGPDVCGTPFDRHPLHGPSLGMGNHKEDDSMDLEDEAGDDEKSRLAKNAQSLDKLSNDDRSRDEARNDDRNRDDRGRDRDRSDRDRERDRRDRGRDRDKDRDYRDRERDYRDRGRDRDRRRRSRDRDDRRSRDRDYHNRSRDRDNRRDRSRTNDRDRNRDSKVRDKESEGDSRDDSKRDENKKEPVNQWVEVPMTNEEKPSLLQRLRNIAEGGSDVGQRPEGDGSMFGTAMPRMNEPGSRHGPPIIINLNNSGMPRPGFGPRGPMGDVFRPEFGPGPRPNDFGPCFGPGDRISPGRQFDEDDCRRQGFRGGMGPERDDRGRSRFDFGGPRPLMEAHFDGPPVHPEDLRGGPMHPDDMRGPMDGMMCPPDEMRGPGMFVDDFQPMGDDMRMRFGPRALMGPMPRGPMGPHGPGPVSLFGPRGPGIRPLMGRPPNIWMDNNAPNLGDNFTRPPFDDRPGGPGSRRGPGPGPGSAPRFRGERTRDRQSRWSKEDVKEPVGGKRSEPDKKETESSQEENEVEVPPRDSQTPCHDEQPEPEPEPMMAKPEGAEPRLESNAQDAPMGESAPQIVEQQEYERDTQTPLHDEPQIPDIVSQREEPPPPVPEA</sequence>
<feature type="region of interest" description="Disordered" evidence="4">
    <location>
        <begin position="358"/>
        <end position="478"/>
    </location>
</feature>
<evidence type="ECO:0000259" key="5">
    <source>
        <dbReference type="PROSITE" id="PS50102"/>
    </source>
</evidence>
<feature type="compositionally biased region" description="Polar residues" evidence="4">
    <location>
        <begin position="683"/>
        <end position="693"/>
    </location>
</feature>
<feature type="region of interest" description="Disordered" evidence="4">
    <location>
        <begin position="796"/>
        <end position="1014"/>
    </location>
</feature>
<feature type="region of interest" description="Disordered" evidence="4">
    <location>
        <begin position="1107"/>
        <end position="1136"/>
    </location>
</feature>
<dbReference type="SUPFAM" id="SSF48464">
    <property type="entry name" value="ENTH/VHS domain"/>
    <property type="match status" value="1"/>
</dbReference>
<dbReference type="InterPro" id="IPR012677">
    <property type="entry name" value="Nucleotide-bd_a/b_plait_sf"/>
</dbReference>
<dbReference type="FunFam" id="1.25.40.90:FF:000004">
    <property type="entry name" value="splicing factor, arginine/serine-rich 15"/>
    <property type="match status" value="1"/>
</dbReference>
<feature type="compositionally biased region" description="Polar residues" evidence="4">
    <location>
        <begin position="270"/>
        <end position="280"/>
    </location>
</feature>
<evidence type="ECO:0000256" key="2">
    <source>
        <dbReference type="PROSITE-ProRule" id="PRU00176"/>
    </source>
</evidence>
<dbReference type="PROSITE" id="PS51391">
    <property type="entry name" value="CID"/>
    <property type="match status" value="1"/>
</dbReference>
<dbReference type="Pfam" id="PF04818">
    <property type="entry name" value="CID"/>
    <property type="match status" value="1"/>
</dbReference>
<evidence type="ECO:0000256" key="4">
    <source>
        <dbReference type="SAM" id="MobiDB-lite"/>
    </source>
</evidence>
<feature type="compositionally biased region" description="Acidic residues" evidence="4">
    <location>
        <begin position="843"/>
        <end position="853"/>
    </location>
</feature>
<dbReference type="Gene3D" id="3.30.70.330">
    <property type="match status" value="1"/>
</dbReference>
<dbReference type="Pfam" id="PF00076">
    <property type="entry name" value="RRM_1"/>
    <property type="match status" value="1"/>
</dbReference>
<gene>
    <name evidence="7" type="ORF">PYX00_003778</name>
</gene>
<feature type="compositionally biased region" description="Basic and acidic residues" evidence="4">
    <location>
        <begin position="375"/>
        <end position="384"/>
    </location>
</feature>
<keyword evidence="3" id="KW-0175">Coiled coil</keyword>
<dbReference type="SUPFAM" id="SSF54928">
    <property type="entry name" value="RNA-binding domain, RBD"/>
    <property type="match status" value="1"/>
</dbReference>
<dbReference type="PANTHER" id="PTHR23140">
    <property type="entry name" value="RNA PROCESSING PROTEIN LD23810P"/>
    <property type="match status" value="1"/>
</dbReference>
<dbReference type="SMART" id="SM00360">
    <property type="entry name" value="RRM"/>
    <property type="match status" value="1"/>
</dbReference>
<dbReference type="InterPro" id="IPR051485">
    <property type="entry name" value="SR-CTD_assoc_factor"/>
</dbReference>
<reference evidence="7" key="1">
    <citation type="journal article" date="2024" name="Gigascience">
        <title>Chromosome-level genome of the poultry shaft louse Menopon gallinae provides insight into the host-switching and adaptive evolution of parasitic lice.</title>
        <authorList>
            <person name="Xu Y."/>
            <person name="Ma L."/>
            <person name="Liu S."/>
            <person name="Liang Y."/>
            <person name="Liu Q."/>
            <person name="He Z."/>
            <person name="Tian L."/>
            <person name="Duan Y."/>
            <person name="Cai W."/>
            <person name="Li H."/>
            <person name="Song F."/>
        </authorList>
    </citation>
    <scope>NUCLEOTIDE SEQUENCE</scope>
    <source>
        <strain evidence="7">Cailab_2023a</strain>
    </source>
</reference>
<name>A0AAW2I2L7_9NEOP</name>
<feature type="compositionally biased region" description="Basic and acidic residues" evidence="4">
    <location>
        <begin position="1386"/>
        <end position="1399"/>
    </location>
</feature>
<evidence type="ECO:0000313" key="7">
    <source>
        <dbReference type="EMBL" id="KAL0276143.1"/>
    </source>
</evidence>
<dbReference type="InterPro" id="IPR035979">
    <property type="entry name" value="RBD_domain_sf"/>
</dbReference>
<dbReference type="CDD" id="cd16983">
    <property type="entry name" value="CID_SCAF8_like"/>
    <property type="match status" value="1"/>
</dbReference>
<feature type="compositionally biased region" description="Basic and acidic residues" evidence="4">
    <location>
        <begin position="1289"/>
        <end position="1323"/>
    </location>
</feature>
<dbReference type="EMBL" id="JARGDH010000002">
    <property type="protein sequence ID" value="KAL0276143.1"/>
    <property type="molecule type" value="Genomic_DNA"/>
</dbReference>
<dbReference type="PROSITE" id="PS50102">
    <property type="entry name" value="RRM"/>
    <property type="match status" value="1"/>
</dbReference>
<evidence type="ECO:0000256" key="3">
    <source>
        <dbReference type="SAM" id="Coils"/>
    </source>
</evidence>